<dbReference type="AlphaFoldDB" id="A0A653KCJ1"/>
<gene>
    <name evidence="3" type="ORF">ACI8B_60060</name>
    <name evidence="2" type="ORF">CW311_16215</name>
    <name evidence="1" type="ORF">F993_00773</name>
</gene>
<name>A0A653KCJ1_9GAMM</name>
<evidence type="ECO:0000313" key="2">
    <source>
        <dbReference type="EMBL" id="PKF31788.1"/>
    </source>
</evidence>
<dbReference type="Proteomes" id="UP000233553">
    <property type="component" value="Unassembled WGS sequence"/>
</dbReference>
<evidence type="ECO:0008006" key="7">
    <source>
        <dbReference type="Google" id="ProtNLM"/>
    </source>
</evidence>
<evidence type="ECO:0000313" key="5">
    <source>
        <dbReference type="Proteomes" id="UP000233553"/>
    </source>
</evidence>
<reference evidence="2 5" key="2">
    <citation type="submission" date="2017-12" db="EMBL/GenBank/DDBJ databases">
        <title>Draft Genome sequences of multiple microbial strains isolated from spacecraft associated surfaces.</title>
        <authorList>
            <person name="Seuylemezian A."/>
            <person name="Vaishampayan P."/>
            <person name="Venkateswaran K."/>
        </authorList>
    </citation>
    <scope>NUCLEOTIDE SEQUENCE [LARGE SCALE GENOMIC DNA]</scope>
    <source>
        <strain evidence="2 5">2P01AA</strain>
    </source>
</reference>
<keyword evidence="4" id="KW-1185">Reference proteome</keyword>
<evidence type="ECO:0000313" key="1">
    <source>
        <dbReference type="EMBL" id="ENU24529.1"/>
    </source>
</evidence>
<evidence type="ECO:0000313" key="4">
    <source>
        <dbReference type="Proteomes" id="UP000013034"/>
    </source>
</evidence>
<reference evidence="1 4" key="1">
    <citation type="submission" date="2013-02" db="EMBL/GenBank/DDBJ databases">
        <title>The Genome Sequence of Acinetobacter sp. NIPH 809.</title>
        <authorList>
            <consortium name="The Broad Institute Genome Sequencing Platform"/>
            <consortium name="The Broad Institute Genome Sequencing Center for Infectious Disease"/>
            <person name="Cerqueira G."/>
            <person name="Feldgarden M."/>
            <person name="Courvalin P."/>
            <person name="Perichon B."/>
            <person name="Grillot-Courvalin C."/>
            <person name="Clermont D."/>
            <person name="Rocha E."/>
            <person name="Yoon E.-J."/>
            <person name="Nemec A."/>
            <person name="Walker B."/>
            <person name="Young S.K."/>
            <person name="Zeng Q."/>
            <person name="Gargeya S."/>
            <person name="Fitzgerald M."/>
            <person name="Haas B."/>
            <person name="Abouelleil A."/>
            <person name="Alvarado L."/>
            <person name="Arachchi H.M."/>
            <person name="Berlin A.M."/>
            <person name="Chapman S.B."/>
            <person name="Dewar J."/>
            <person name="Goldberg J."/>
            <person name="Griggs A."/>
            <person name="Gujja S."/>
            <person name="Hansen M."/>
            <person name="Howarth C."/>
            <person name="Imamovic A."/>
            <person name="Larimer J."/>
            <person name="McCowan C."/>
            <person name="Murphy C."/>
            <person name="Neiman D."/>
            <person name="Pearson M."/>
            <person name="Priest M."/>
            <person name="Roberts A."/>
            <person name="Saif S."/>
            <person name="Shea T."/>
            <person name="Sisk P."/>
            <person name="Sykes S."/>
            <person name="Wortman J."/>
            <person name="Nusbaum C."/>
            <person name="Birren B."/>
        </authorList>
    </citation>
    <scope>NUCLEOTIDE SEQUENCE [LARGE SCALE GENOMIC DNA]</scope>
    <source>
        <strain evidence="1 4">NIPH 809</strain>
    </source>
</reference>
<dbReference type="OrthoDB" id="2871523at2"/>
<protein>
    <recommendedName>
        <fullName evidence="7">Glyoxalase/bleomycin resistance/dioxygenase family protein</fullName>
    </recommendedName>
</protein>
<organism evidence="3 6">
    <name type="scientific">Acinetobacter proteolyticus</name>
    <dbReference type="NCBI Taxonomy" id="1776741"/>
    <lineage>
        <taxon>Bacteria</taxon>
        <taxon>Pseudomonadati</taxon>
        <taxon>Pseudomonadota</taxon>
        <taxon>Gammaproteobacteria</taxon>
        <taxon>Moraxellales</taxon>
        <taxon>Moraxellaceae</taxon>
        <taxon>Acinetobacter</taxon>
    </lineage>
</organism>
<accession>A0A1E7R0H5</accession>
<sequence length="120" mass="13372">MKTKFTGGVDIALKLPPHQFEATVAFYRDVIGLKQITEKLPDIGFELGPVKLWIAAAPEMSQAELWLELFTDNFPEAAEYLEAAGVVRCDAIEPLEEGFRGGWISSPANIIHMVREPDAW</sequence>
<dbReference type="SUPFAM" id="SSF54593">
    <property type="entry name" value="Glyoxalase/Bleomycin resistance protein/Dihydroxybiphenyl dioxygenase"/>
    <property type="match status" value="1"/>
</dbReference>
<reference evidence="3 6" key="3">
    <citation type="submission" date="2019-10" db="EMBL/GenBank/DDBJ databases">
        <authorList>
            <person name="Karimi E."/>
        </authorList>
    </citation>
    <scope>NUCLEOTIDE SEQUENCE [LARGE SCALE GENOMIC DNA]</scope>
    <source>
        <strain evidence="3">Acinetobacter sp. 8BE</strain>
    </source>
</reference>
<accession>A0A653KCJ1</accession>
<dbReference type="RefSeq" id="WP_004652826.1">
    <property type="nucleotide sequence ID" value="NZ_KB849179.1"/>
</dbReference>
<dbReference type="Proteomes" id="UP000430404">
    <property type="component" value="Unassembled WGS sequence"/>
</dbReference>
<dbReference type="Proteomes" id="UP000013034">
    <property type="component" value="Unassembled WGS sequence"/>
</dbReference>
<evidence type="ECO:0000313" key="3">
    <source>
        <dbReference type="EMBL" id="VXA58218.1"/>
    </source>
</evidence>
<dbReference type="InterPro" id="IPR029068">
    <property type="entry name" value="Glyas_Bleomycin-R_OHBP_Dase"/>
</dbReference>
<dbReference type="EMBL" id="CABWKZ010000056">
    <property type="protein sequence ID" value="VXA58218.1"/>
    <property type="molecule type" value="Genomic_DNA"/>
</dbReference>
<dbReference type="EMBL" id="PISJ01000019">
    <property type="protein sequence ID" value="PKF31788.1"/>
    <property type="molecule type" value="Genomic_DNA"/>
</dbReference>
<dbReference type="Gene3D" id="3.10.180.10">
    <property type="entry name" value="2,3-Dihydroxybiphenyl 1,2-Dioxygenase, domain 1"/>
    <property type="match status" value="1"/>
</dbReference>
<proteinExistence type="predicted"/>
<evidence type="ECO:0000313" key="6">
    <source>
        <dbReference type="Proteomes" id="UP000430404"/>
    </source>
</evidence>
<dbReference type="EMBL" id="APOI01000008">
    <property type="protein sequence ID" value="ENU24529.1"/>
    <property type="molecule type" value="Genomic_DNA"/>
</dbReference>